<dbReference type="SUPFAM" id="SSF53697">
    <property type="entry name" value="SIS domain"/>
    <property type="match status" value="2"/>
</dbReference>
<evidence type="ECO:0000313" key="3">
    <source>
        <dbReference type="EMBL" id="EEN65943.1"/>
    </source>
</evidence>
<dbReference type="AlphaFoldDB" id="C3Y253"/>
<dbReference type="InterPro" id="IPR005486">
    <property type="entry name" value="Glucokinase_regulatory_CS"/>
</dbReference>
<proteinExistence type="predicted"/>
<feature type="domain" description="SIS" evidence="2">
    <location>
        <begin position="42"/>
        <end position="216"/>
    </location>
</feature>
<gene>
    <name evidence="3" type="ORF">BRAFLDRAFT_124367</name>
</gene>
<dbReference type="Gene3D" id="1.10.8.1080">
    <property type="match status" value="1"/>
</dbReference>
<sequence length="455" mass="48673">MMTATASTLPFTERSNPLTQNIDVADCKGIVDMLHSCDEEMLAGSFQFPEPEDHLVVMSGCGTSGRMAFLAATTFNRLLIENGKQACCAYLIAGGDRALLTSQEAPEDDPLLGASELQQAAAGKKKVIYIGITCGLSAPYVAGQLDHCLQHLETFTPLLMGFNPEMKHAAKDNKAFILNPVVGPEPITGSTRMKGGSATKILLDTILLLAAQKAVDQCAINEHTVRAFLGAYTQCVESVYSKAADISCLVSNAGKSLQASGHIYYFGAGTAGIMGCIDASECVPTYGSDPEDVRGFLQGGYDTLNNAAGCLDNLGPLYRLSWKDFCDDKLGQFKSSDSAIFLLSSPDNGIIQHSVSSVCPSSDATSTSYGRVNSFPSSSLQVRAVSNLCNKFMIAMRLGEFALKLVCNSVSTGAHIMVGKACQNFMVDVQIRNNKLFYRAIRIVQAESFHPKIQG</sequence>
<dbReference type="Gene3D" id="3.40.50.12620">
    <property type="match status" value="1"/>
</dbReference>
<reference evidence="3" key="1">
    <citation type="journal article" date="2008" name="Nature">
        <title>The amphioxus genome and the evolution of the chordate karyotype.</title>
        <authorList>
            <consortium name="US DOE Joint Genome Institute (JGI-PGF)"/>
            <person name="Putnam N.H."/>
            <person name="Butts T."/>
            <person name="Ferrier D.E.K."/>
            <person name="Furlong R.F."/>
            <person name="Hellsten U."/>
            <person name="Kawashima T."/>
            <person name="Robinson-Rechavi M."/>
            <person name="Shoguchi E."/>
            <person name="Terry A."/>
            <person name="Yu J.-K."/>
            <person name="Benito-Gutierrez E.L."/>
            <person name="Dubchak I."/>
            <person name="Garcia-Fernandez J."/>
            <person name="Gibson-Brown J.J."/>
            <person name="Grigoriev I.V."/>
            <person name="Horton A.C."/>
            <person name="de Jong P.J."/>
            <person name="Jurka J."/>
            <person name="Kapitonov V.V."/>
            <person name="Kohara Y."/>
            <person name="Kuroki Y."/>
            <person name="Lindquist E."/>
            <person name="Lucas S."/>
            <person name="Osoegawa K."/>
            <person name="Pennacchio L.A."/>
            <person name="Salamov A.A."/>
            <person name="Satou Y."/>
            <person name="Sauka-Spengler T."/>
            <person name="Schmutz J."/>
            <person name="Shin-I T."/>
            <person name="Toyoda A."/>
            <person name="Bronner-Fraser M."/>
            <person name="Fujiyama A."/>
            <person name="Holland L.Z."/>
            <person name="Holland P.W.H."/>
            <person name="Satoh N."/>
            <person name="Rokhsar D.S."/>
        </authorList>
    </citation>
    <scope>NUCLEOTIDE SEQUENCE [LARGE SCALE GENOMIC DNA]</scope>
    <source>
        <strain evidence="3">S238N-H82</strain>
        <tissue evidence="3">Testes</tissue>
    </source>
</reference>
<evidence type="ECO:0000259" key="2">
    <source>
        <dbReference type="PROSITE" id="PS51464"/>
    </source>
</evidence>
<dbReference type="eggNOG" id="ENOG502QS2J">
    <property type="taxonomic scope" value="Eukaryota"/>
</dbReference>
<dbReference type="InterPro" id="IPR046348">
    <property type="entry name" value="SIS_dom_sf"/>
</dbReference>
<dbReference type="PANTHER" id="PTHR10088">
    <property type="entry name" value="GLUCOKINASE REGULATORY PROTEIN"/>
    <property type="match status" value="1"/>
</dbReference>
<dbReference type="GO" id="GO:1901135">
    <property type="term" value="P:carbohydrate derivative metabolic process"/>
    <property type="evidence" value="ECO:0007669"/>
    <property type="project" value="InterPro"/>
</dbReference>
<keyword evidence="1" id="KW-0119">Carbohydrate metabolism</keyword>
<dbReference type="Pfam" id="PF20741">
    <property type="entry name" value="GKRP-like_C"/>
    <property type="match status" value="1"/>
</dbReference>
<dbReference type="PROSITE" id="PS01272">
    <property type="entry name" value="GCKR"/>
    <property type="match status" value="1"/>
</dbReference>
<dbReference type="InterPro" id="IPR001347">
    <property type="entry name" value="SIS_dom"/>
</dbReference>
<dbReference type="EMBL" id="GG666480">
    <property type="protein sequence ID" value="EEN65943.1"/>
    <property type="molecule type" value="Genomic_DNA"/>
</dbReference>
<dbReference type="InterPro" id="IPR040190">
    <property type="entry name" value="MURQ/GCKR"/>
</dbReference>
<dbReference type="Gene3D" id="3.40.50.10490">
    <property type="entry name" value="Glucose-6-phosphate isomerase like protein, domain 1"/>
    <property type="match status" value="1"/>
</dbReference>
<organism>
    <name type="scientific">Branchiostoma floridae</name>
    <name type="common">Florida lancelet</name>
    <name type="synonym">Amphioxus</name>
    <dbReference type="NCBI Taxonomy" id="7739"/>
    <lineage>
        <taxon>Eukaryota</taxon>
        <taxon>Metazoa</taxon>
        <taxon>Chordata</taxon>
        <taxon>Cephalochordata</taxon>
        <taxon>Leptocardii</taxon>
        <taxon>Amphioxiformes</taxon>
        <taxon>Branchiostomatidae</taxon>
        <taxon>Branchiostoma</taxon>
    </lineage>
</organism>
<dbReference type="InterPro" id="IPR054017">
    <property type="entry name" value="GKRP_SIS_2"/>
</dbReference>
<dbReference type="InParanoid" id="C3Y253"/>
<dbReference type="Pfam" id="PF22198">
    <property type="entry name" value="GKRP_SIS_2"/>
    <property type="match status" value="1"/>
</dbReference>
<dbReference type="FunFam" id="3.40.50.12620:FF:000001">
    <property type="entry name" value="Glucokinase regulatory protein"/>
    <property type="match status" value="1"/>
</dbReference>
<dbReference type="GO" id="GO:0097367">
    <property type="term" value="F:carbohydrate derivative binding"/>
    <property type="evidence" value="ECO:0007669"/>
    <property type="project" value="InterPro"/>
</dbReference>
<name>C3Y253_BRAFL</name>
<protein>
    <recommendedName>
        <fullName evidence="2">SIS domain-containing protein</fullName>
    </recommendedName>
</protein>
<dbReference type="STRING" id="7739.C3Y253"/>
<evidence type="ECO:0000256" key="1">
    <source>
        <dbReference type="ARBA" id="ARBA00023277"/>
    </source>
</evidence>
<dbReference type="FunFam" id="3.40.50.10490:FF:000124">
    <property type="entry name" value="Predicted protein"/>
    <property type="match status" value="1"/>
</dbReference>
<dbReference type="PANTHER" id="PTHR10088:SF4">
    <property type="entry name" value="GLUCOKINASE REGULATORY PROTEIN"/>
    <property type="match status" value="1"/>
</dbReference>
<dbReference type="Pfam" id="PF22645">
    <property type="entry name" value="GKRP_SIS_N"/>
    <property type="match status" value="1"/>
</dbReference>
<accession>C3Y253</accession>
<dbReference type="PROSITE" id="PS51464">
    <property type="entry name" value="SIS"/>
    <property type="match status" value="1"/>
</dbReference>